<dbReference type="GO" id="GO:0070006">
    <property type="term" value="F:metalloaminopeptidase activity"/>
    <property type="evidence" value="ECO:0007669"/>
    <property type="project" value="TreeGrafter"/>
</dbReference>
<dbReference type="Gene3D" id="1.25.50.20">
    <property type="match status" value="1"/>
</dbReference>
<dbReference type="GO" id="GO:0042277">
    <property type="term" value="F:peptide binding"/>
    <property type="evidence" value="ECO:0007669"/>
    <property type="project" value="TreeGrafter"/>
</dbReference>
<dbReference type="PANTHER" id="PTHR11533">
    <property type="entry name" value="PROTEASE M1 ZINC METALLOPROTEASE"/>
    <property type="match status" value="1"/>
</dbReference>
<evidence type="ECO:0000259" key="2">
    <source>
        <dbReference type="Pfam" id="PF11838"/>
    </source>
</evidence>
<reference evidence="3" key="1">
    <citation type="submission" date="2020-08" db="EMBL/GenBank/DDBJ databases">
        <title>Multicomponent nature underlies the extraordinary mechanical properties of spider dragline silk.</title>
        <authorList>
            <person name="Kono N."/>
            <person name="Nakamura H."/>
            <person name="Mori M."/>
            <person name="Yoshida Y."/>
            <person name="Ohtoshi R."/>
            <person name="Malay A.D."/>
            <person name="Moran D.A.P."/>
            <person name="Tomita M."/>
            <person name="Numata K."/>
            <person name="Arakawa K."/>
        </authorList>
    </citation>
    <scope>NUCLEOTIDE SEQUENCE</scope>
</reference>
<feature type="domain" description="ERAP1-like C-terminal" evidence="2">
    <location>
        <begin position="6"/>
        <end position="227"/>
    </location>
</feature>
<comment type="caution">
    <text evidence="3">The sequence shown here is derived from an EMBL/GenBank/DDBJ whole genome shotgun (WGS) entry which is preliminary data.</text>
</comment>
<evidence type="ECO:0000313" key="4">
    <source>
        <dbReference type="Proteomes" id="UP000886998"/>
    </source>
</evidence>
<evidence type="ECO:0000313" key="3">
    <source>
        <dbReference type="EMBL" id="GFY39306.1"/>
    </source>
</evidence>
<keyword evidence="3" id="KW-0645">Protease</keyword>
<dbReference type="GO" id="GO:0005615">
    <property type="term" value="C:extracellular space"/>
    <property type="evidence" value="ECO:0007669"/>
    <property type="project" value="TreeGrafter"/>
</dbReference>
<sequence length="254" mass="29769">MLDFVLKEYLITVMTPLYHQLGWSSNLDENDILSKFLRKNILKWSCNYDSPDCVKKALSMFKEWKEGSSENQTLSADDQEIVLCTGIARGPSEDWEFMWKRYLQSNFKPEKNTLLKSLACTRETRLLRKLLKRAMDSSSGVPLQDGSDVFVYVAENFYGRDIVYDFFKRHMDEISFRFGSFAFAGGNIVDRVTASLNTENEIEELQSILKGRKTSIKEIHKNLKIALHRSKNNREWIKNKYDEVYNWLQENKIT</sequence>
<dbReference type="GO" id="GO:0006508">
    <property type="term" value="P:proteolysis"/>
    <property type="evidence" value="ECO:0007669"/>
    <property type="project" value="TreeGrafter"/>
</dbReference>
<organism evidence="3 4">
    <name type="scientific">Trichonephila inaurata madagascariensis</name>
    <dbReference type="NCBI Taxonomy" id="2747483"/>
    <lineage>
        <taxon>Eukaryota</taxon>
        <taxon>Metazoa</taxon>
        <taxon>Ecdysozoa</taxon>
        <taxon>Arthropoda</taxon>
        <taxon>Chelicerata</taxon>
        <taxon>Arachnida</taxon>
        <taxon>Araneae</taxon>
        <taxon>Araneomorphae</taxon>
        <taxon>Entelegynae</taxon>
        <taxon>Araneoidea</taxon>
        <taxon>Nephilidae</taxon>
        <taxon>Trichonephila</taxon>
        <taxon>Trichonephila inaurata</taxon>
    </lineage>
</organism>
<protein>
    <submittedName>
        <fullName evidence="3">Aminopeptidase</fullName>
    </submittedName>
</protein>
<dbReference type="GO" id="GO:0016020">
    <property type="term" value="C:membrane"/>
    <property type="evidence" value="ECO:0007669"/>
    <property type="project" value="TreeGrafter"/>
</dbReference>
<dbReference type="InterPro" id="IPR050344">
    <property type="entry name" value="Peptidase_M1_aminopeptidases"/>
</dbReference>
<dbReference type="PANTHER" id="PTHR11533:SF301">
    <property type="entry name" value="AMINOPEPTIDASE"/>
    <property type="match status" value="1"/>
</dbReference>
<dbReference type="Proteomes" id="UP000886998">
    <property type="component" value="Unassembled WGS sequence"/>
</dbReference>
<name>A0A8X6WSM8_9ARAC</name>
<keyword evidence="4" id="KW-1185">Reference proteome</keyword>
<dbReference type="GO" id="GO:0043171">
    <property type="term" value="P:peptide catabolic process"/>
    <property type="evidence" value="ECO:0007669"/>
    <property type="project" value="TreeGrafter"/>
</dbReference>
<dbReference type="AlphaFoldDB" id="A0A8X6WSM8"/>
<dbReference type="OrthoDB" id="510539at2759"/>
<comment type="similarity">
    <text evidence="1">Belongs to the peptidase M1 family.</text>
</comment>
<dbReference type="Pfam" id="PF11838">
    <property type="entry name" value="ERAP1_C"/>
    <property type="match status" value="1"/>
</dbReference>
<keyword evidence="3" id="KW-0378">Hydrolase</keyword>
<dbReference type="GO" id="GO:0005737">
    <property type="term" value="C:cytoplasm"/>
    <property type="evidence" value="ECO:0007669"/>
    <property type="project" value="TreeGrafter"/>
</dbReference>
<dbReference type="InterPro" id="IPR024571">
    <property type="entry name" value="ERAP1-like_C_dom"/>
</dbReference>
<dbReference type="GO" id="GO:0008270">
    <property type="term" value="F:zinc ion binding"/>
    <property type="evidence" value="ECO:0007669"/>
    <property type="project" value="TreeGrafter"/>
</dbReference>
<keyword evidence="3" id="KW-0031">Aminopeptidase</keyword>
<proteinExistence type="inferred from homology"/>
<dbReference type="EMBL" id="BMAV01001310">
    <property type="protein sequence ID" value="GFY39306.1"/>
    <property type="molecule type" value="Genomic_DNA"/>
</dbReference>
<evidence type="ECO:0000256" key="1">
    <source>
        <dbReference type="ARBA" id="ARBA00010136"/>
    </source>
</evidence>
<gene>
    <name evidence="3" type="primary">ANPEP_0</name>
    <name evidence="3" type="ORF">TNIN_234711</name>
</gene>
<accession>A0A8X6WSM8</accession>